<dbReference type="PANTHER" id="PTHR34075">
    <property type="entry name" value="BLR3430 PROTEIN"/>
    <property type="match status" value="1"/>
</dbReference>
<evidence type="ECO:0000259" key="2">
    <source>
        <dbReference type="Pfam" id="PF01796"/>
    </source>
</evidence>
<proteinExistence type="predicted"/>
<protein>
    <submittedName>
        <fullName evidence="4">Protein containing DUF35</fullName>
    </submittedName>
</protein>
<dbReference type="InterPro" id="IPR012340">
    <property type="entry name" value="NA-bd_OB-fold"/>
</dbReference>
<comment type="caution">
    <text evidence="4">The sequence shown here is derived from an EMBL/GenBank/DDBJ whole genome shotgun (WGS) entry which is preliminary data.</text>
</comment>
<organism evidence="4">
    <name type="scientific">mine drainage metagenome</name>
    <dbReference type="NCBI Taxonomy" id="410659"/>
    <lineage>
        <taxon>unclassified sequences</taxon>
        <taxon>metagenomes</taxon>
        <taxon>ecological metagenomes</taxon>
    </lineage>
</organism>
<gene>
    <name evidence="4" type="ORF">B2A_14851</name>
</gene>
<dbReference type="InterPro" id="IPR002878">
    <property type="entry name" value="ChsH2_C"/>
</dbReference>
<reference evidence="4" key="1">
    <citation type="submission" date="2013-08" db="EMBL/GenBank/DDBJ databases">
        <authorList>
            <person name="Mendez C."/>
            <person name="Richter M."/>
            <person name="Ferrer M."/>
            <person name="Sanchez J."/>
        </authorList>
    </citation>
    <scope>NUCLEOTIDE SEQUENCE</scope>
</reference>
<reference evidence="4" key="2">
    <citation type="journal article" date="2014" name="ISME J.">
        <title>Microbial stratification in low pH oxic and suboxic macroscopic growths along an acid mine drainage.</title>
        <authorList>
            <person name="Mendez-Garcia C."/>
            <person name="Mesa V."/>
            <person name="Sprenger R.R."/>
            <person name="Richter M."/>
            <person name="Diez M.S."/>
            <person name="Solano J."/>
            <person name="Bargiela R."/>
            <person name="Golyshina O.V."/>
            <person name="Manteca A."/>
            <person name="Ramos J.L."/>
            <person name="Gallego J.R."/>
            <person name="Llorente I."/>
            <person name="Martins Dos Santos V.A."/>
            <person name="Jensen O.N."/>
            <person name="Pelaez A.I."/>
            <person name="Sanchez J."/>
            <person name="Ferrer M."/>
        </authorList>
    </citation>
    <scope>NUCLEOTIDE SEQUENCE</scope>
</reference>
<accession>T0Y0M4</accession>
<dbReference type="Pfam" id="PF12172">
    <property type="entry name" value="zf-ChsH2"/>
    <property type="match status" value="1"/>
</dbReference>
<feature type="domain" description="ChsH2 C-terminal OB-fold" evidence="2">
    <location>
        <begin position="83"/>
        <end position="145"/>
    </location>
</feature>
<dbReference type="Pfam" id="PF01796">
    <property type="entry name" value="OB_ChsH2_C"/>
    <property type="match status" value="1"/>
</dbReference>
<feature type="non-terminal residue" evidence="4">
    <location>
        <position position="1"/>
    </location>
</feature>
<dbReference type="SUPFAM" id="SSF50249">
    <property type="entry name" value="Nucleic acid-binding proteins"/>
    <property type="match status" value="1"/>
</dbReference>
<dbReference type="AlphaFoldDB" id="T0Y0M4"/>
<evidence type="ECO:0000256" key="1">
    <source>
        <dbReference type="SAM" id="MobiDB-lite"/>
    </source>
</evidence>
<dbReference type="InterPro" id="IPR022002">
    <property type="entry name" value="ChsH2_Znr"/>
</dbReference>
<dbReference type="EMBL" id="AUZZ01010801">
    <property type="protein sequence ID" value="EQD28621.1"/>
    <property type="molecule type" value="Genomic_DNA"/>
</dbReference>
<evidence type="ECO:0000259" key="3">
    <source>
        <dbReference type="Pfam" id="PF12172"/>
    </source>
</evidence>
<dbReference type="InterPro" id="IPR052513">
    <property type="entry name" value="Thioester_dehydratase-like"/>
</dbReference>
<evidence type="ECO:0000313" key="4">
    <source>
        <dbReference type="EMBL" id="EQD28621.1"/>
    </source>
</evidence>
<name>T0Y0M4_9ZZZZ</name>
<feature type="compositionally biased region" description="Basic residues" evidence="1">
    <location>
        <begin position="1"/>
        <end position="10"/>
    </location>
</feature>
<feature type="domain" description="ChsH2 rubredoxin-like zinc ribbon" evidence="3">
    <location>
        <begin position="47"/>
        <end position="82"/>
    </location>
</feature>
<sequence>DASLPARRRVAASPAAGTHDRTPPTPFLLDFYPLEGPEQTRLAPFYDALREGRFTTTRCRSDGSVHWPPRVVCPSCHREDLEWFDLPQEGTVYASSAVLVGAPMGMETDLPFVVGLIDIDGAPLRIFSRIVGPSTPVPSIGERVRFEPFRLPDGRMFYRFRRAVGPSHGGGAAETTTDSAVHR</sequence>
<feature type="region of interest" description="Disordered" evidence="1">
    <location>
        <begin position="1"/>
        <end position="24"/>
    </location>
</feature>
<dbReference type="PANTHER" id="PTHR34075:SF5">
    <property type="entry name" value="BLR3430 PROTEIN"/>
    <property type="match status" value="1"/>
</dbReference>
<dbReference type="Gene3D" id="6.10.30.10">
    <property type="match status" value="1"/>
</dbReference>